<feature type="region of interest" description="Disordered" evidence="3">
    <location>
        <begin position="690"/>
        <end position="792"/>
    </location>
</feature>
<feature type="compositionally biased region" description="Acidic residues" evidence="3">
    <location>
        <begin position="590"/>
        <end position="601"/>
    </location>
</feature>
<feature type="compositionally biased region" description="Basic and acidic residues" evidence="3">
    <location>
        <begin position="439"/>
        <end position="451"/>
    </location>
</feature>
<dbReference type="InterPro" id="IPR001370">
    <property type="entry name" value="BIR_rpt"/>
</dbReference>
<feature type="chain" id="PRO_5003532823" evidence="4">
    <location>
        <begin position="17"/>
        <end position="897"/>
    </location>
</feature>
<dbReference type="SUPFAM" id="SSF57924">
    <property type="entry name" value="Inhibitor of apoptosis (IAP) repeat"/>
    <property type="match status" value="1"/>
</dbReference>
<accession>H0EVX5</accession>
<evidence type="ECO:0000256" key="3">
    <source>
        <dbReference type="SAM" id="MobiDB-lite"/>
    </source>
</evidence>
<dbReference type="AlphaFoldDB" id="H0EVX5"/>
<comment type="caution">
    <text evidence="5">The sequence shown here is derived from an EMBL/GenBank/DDBJ whole genome shotgun (WGS) entry which is preliminary data.</text>
</comment>
<evidence type="ECO:0000256" key="1">
    <source>
        <dbReference type="ARBA" id="ARBA00022723"/>
    </source>
</evidence>
<dbReference type="Gene3D" id="1.10.1170.10">
    <property type="entry name" value="Inhibitor Of Apoptosis Protein (2mihbC-IAP-1), Chain A"/>
    <property type="match status" value="1"/>
</dbReference>
<protein>
    <submittedName>
        <fullName evidence="5">Uncharacterized protein</fullName>
    </submittedName>
</protein>
<dbReference type="PANTHER" id="PTHR46771">
    <property type="entry name" value="DETERIN"/>
    <property type="match status" value="1"/>
</dbReference>
<feature type="compositionally biased region" description="Polar residues" evidence="3">
    <location>
        <begin position="266"/>
        <end position="277"/>
    </location>
</feature>
<feature type="compositionally biased region" description="Acidic residues" evidence="3">
    <location>
        <begin position="458"/>
        <end position="472"/>
    </location>
</feature>
<dbReference type="PROSITE" id="PS50143">
    <property type="entry name" value="BIR_REPEAT_2"/>
    <property type="match status" value="1"/>
</dbReference>
<dbReference type="GO" id="GO:0046872">
    <property type="term" value="F:metal ion binding"/>
    <property type="evidence" value="ECO:0007669"/>
    <property type="project" value="UniProtKB-KW"/>
</dbReference>
<feature type="region of interest" description="Disordered" evidence="3">
    <location>
        <begin position="264"/>
        <end position="299"/>
    </location>
</feature>
<dbReference type="PANTHER" id="PTHR46771:SF5">
    <property type="entry name" value="DETERIN"/>
    <property type="match status" value="1"/>
</dbReference>
<sequence length="897" mass="95822">MIAFLPILAFAATILAAPAPAPETPVLTVPNIPGSAPPAATTSAAAAVPDPSKVTIESISYGGTGCPQGSVGSFISADRLTFVASIGPGVPVTASRINCQLNINLKYPSGFQYSVLGTDFRGYTYLDAGVTGVQSANYYFSGCRASNAKAQSFERELKIGAVHKMAAQDFASRDDKPDNTACFLCHRGLDGWDEDDDPLVEHLKHSPDCAWALVEAVEMQIEEVAQEYPASKRLLDARKATFGNQWPHETKKGWKCKTKQLLTGGKTVTSHSTNATSKRMAKSKRAPAKGRTTRAKKEEPVEVVVEVAVAPEPEDDDFSVKVPPKQTRGKKRKSQDVEPTPVDVAPPPAKRRTTRTRGSMAVENSGLMTDDEPSQIVSTTKGKKGRASARGKRNTSNVSAVQATAAVPNDEELDAALAADLERPLSDEEPEPVLSSKKPGLEESSRPDHHMFGVQPADVDEAAIEAELEAMEMESKPLPKARATKAKQPRKVSAKQQAAAKKAAEAQARAEAEAEALAEAEAEAQNTAVDEASLQVAAELEQSISLQHSSPVIQAKKQRSSSRQPAKKALGRATRGSTMLANETHVEVQSQEDEPLEESDESIASQSTVVRGGRNPKSSGAKTVKGSKKSAAHEPEVIVDEASPKAISVEPENSQNARSLAVEDRSITEDAFFTPAPDGFQDEFIESTPKVTAVQHEEGHTFEHMESPTIAEDIPAPVPAKNKGKGKAKAVVKSPRSATPPPPADSTPSQSPQSSDAENHPPSSKPSAAPRMVATPSTARRLPLGTMTPVMSPSKRNIIAGLQSSHPWTNVDLDSVFTQSPGGKNLMIDTEAIFGKTKGKNDGLTCPEKQMTVEEWIQHNAQTAEGRLKTECERMVSTFESQGTRAMMALEGLECSE</sequence>
<feature type="compositionally biased region" description="Acidic residues" evidence="3">
    <location>
        <begin position="513"/>
        <end position="522"/>
    </location>
</feature>
<keyword evidence="4" id="KW-0732">Signal</keyword>
<evidence type="ECO:0000313" key="5">
    <source>
        <dbReference type="EMBL" id="EHK97302.1"/>
    </source>
</evidence>
<reference evidence="5 6" key="1">
    <citation type="journal article" date="2012" name="Eukaryot. Cell">
        <title>Genome sequence of the fungus Glarea lozoyensis: the first genome sequence of a species from the Helotiaceae family.</title>
        <authorList>
            <person name="Youssar L."/>
            <person name="Gruening B.A."/>
            <person name="Erxleben A."/>
            <person name="Guenther S."/>
            <person name="Huettel W."/>
        </authorList>
    </citation>
    <scope>NUCLEOTIDE SEQUENCE [LARGE SCALE GENOMIC DNA]</scope>
    <source>
        <strain evidence="6">ATCC 74030 / MF5533</strain>
    </source>
</reference>
<name>H0EVX5_GLAL7</name>
<feature type="signal peptide" evidence="4">
    <location>
        <begin position="1"/>
        <end position="16"/>
    </location>
</feature>
<dbReference type="Pfam" id="PF00653">
    <property type="entry name" value="BIR"/>
    <property type="match status" value="1"/>
</dbReference>
<organism evidence="5 6">
    <name type="scientific">Glarea lozoyensis (strain ATCC 74030 / MF5533)</name>
    <dbReference type="NCBI Taxonomy" id="1104152"/>
    <lineage>
        <taxon>Eukaryota</taxon>
        <taxon>Fungi</taxon>
        <taxon>Dikarya</taxon>
        <taxon>Ascomycota</taxon>
        <taxon>Pezizomycotina</taxon>
        <taxon>Leotiomycetes</taxon>
        <taxon>Helotiales</taxon>
        <taxon>Helotiaceae</taxon>
        <taxon>Glarea</taxon>
    </lineage>
</organism>
<keyword evidence="1" id="KW-0479">Metal-binding</keyword>
<feature type="compositionally biased region" description="Basic and acidic residues" evidence="3">
    <location>
        <begin position="695"/>
        <end position="706"/>
    </location>
</feature>
<dbReference type="EMBL" id="AGUE01000199">
    <property type="protein sequence ID" value="EHK97302.1"/>
    <property type="molecule type" value="Genomic_DNA"/>
</dbReference>
<keyword evidence="6" id="KW-1185">Reference proteome</keyword>
<dbReference type="SMART" id="SM00238">
    <property type="entry name" value="BIR"/>
    <property type="match status" value="1"/>
</dbReference>
<dbReference type="HOGENOM" id="CLU_010318_1_0_1"/>
<keyword evidence="2" id="KW-0862">Zinc</keyword>
<feature type="compositionally biased region" description="Low complexity" evidence="3">
    <location>
        <begin position="746"/>
        <end position="756"/>
    </location>
</feature>
<evidence type="ECO:0000256" key="2">
    <source>
        <dbReference type="ARBA" id="ARBA00022833"/>
    </source>
</evidence>
<feature type="region of interest" description="Disordered" evidence="3">
    <location>
        <begin position="314"/>
        <end position="528"/>
    </location>
</feature>
<proteinExistence type="predicted"/>
<feature type="compositionally biased region" description="Basic residues" evidence="3">
    <location>
        <begin position="279"/>
        <end position="294"/>
    </location>
</feature>
<gene>
    <name evidence="5" type="ORF">M7I_6932</name>
</gene>
<dbReference type="InterPro" id="IPR025649">
    <property type="entry name" value="DUF4360"/>
</dbReference>
<evidence type="ECO:0000313" key="6">
    <source>
        <dbReference type="Proteomes" id="UP000005446"/>
    </source>
</evidence>
<dbReference type="InterPro" id="IPR051190">
    <property type="entry name" value="Baculoviral_IAP"/>
</dbReference>
<feature type="compositionally biased region" description="Basic residues" evidence="3">
    <location>
        <begin position="381"/>
        <end position="393"/>
    </location>
</feature>
<feature type="compositionally biased region" description="Basic residues" evidence="3">
    <location>
        <begin position="482"/>
        <end position="493"/>
    </location>
</feature>
<feature type="compositionally biased region" description="Basic residues" evidence="3">
    <location>
        <begin position="556"/>
        <end position="570"/>
    </location>
</feature>
<feature type="compositionally biased region" description="Basic and acidic residues" evidence="3">
    <location>
        <begin position="502"/>
        <end position="512"/>
    </location>
</feature>
<dbReference type="InParanoid" id="H0EVX5"/>
<feature type="region of interest" description="Disordered" evidence="3">
    <location>
        <begin position="544"/>
        <end position="662"/>
    </location>
</feature>
<evidence type="ECO:0000256" key="4">
    <source>
        <dbReference type="SAM" id="SignalP"/>
    </source>
</evidence>
<dbReference type="Proteomes" id="UP000005446">
    <property type="component" value="Unassembled WGS sequence"/>
</dbReference>
<dbReference type="Pfam" id="PF14273">
    <property type="entry name" value="DUF4360"/>
    <property type="match status" value="1"/>
</dbReference>
<dbReference type="OrthoDB" id="2196114at2759"/>